<keyword evidence="2" id="KW-1185">Reference proteome</keyword>
<evidence type="ECO:0000313" key="1">
    <source>
        <dbReference type="EMBL" id="KAH3878918.1"/>
    </source>
</evidence>
<dbReference type="AlphaFoldDB" id="A0A9D4MM34"/>
<evidence type="ECO:0000313" key="2">
    <source>
        <dbReference type="Proteomes" id="UP000828390"/>
    </source>
</evidence>
<name>A0A9D4MM34_DREPO</name>
<protein>
    <submittedName>
        <fullName evidence="1">Uncharacterized protein</fullName>
    </submittedName>
</protein>
<proteinExistence type="predicted"/>
<gene>
    <name evidence="1" type="ORF">DPMN_002819</name>
</gene>
<sequence length="82" mass="9848">MTIRTPFFNKYYNSLKTLSSKTSCISLARHIFSNVGFKQQSLDEFDFHPIRCWTWTLVQDELLKWKRFVIIQQIEQALSNFL</sequence>
<dbReference type="EMBL" id="JAIWYP010000001">
    <property type="protein sequence ID" value="KAH3878918.1"/>
    <property type="molecule type" value="Genomic_DNA"/>
</dbReference>
<reference evidence="1" key="2">
    <citation type="submission" date="2020-11" db="EMBL/GenBank/DDBJ databases">
        <authorList>
            <person name="McCartney M.A."/>
            <person name="Auch B."/>
            <person name="Kono T."/>
            <person name="Mallez S."/>
            <person name="Becker A."/>
            <person name="Gohl D.M."/>
            <person name="Silverstein K.A.T."/>
            <person name="Koren S."/>
            <person name="Bechman K.B."/>
            <person name="Herman A."/>
            <person name="Abrahante J.E."/>
            <person name="Garbe J."/>
        </authorList>
    </citation>
    <scope>NUCLEOTIDE SEQUENCE</scope>
    <source>
        <strain evidence="1">Duluth1</strain>
        <tissue evidence="1">Whole animal</tissue>
    </source>
</reference>
<comment type="caution">
    <text evidence="1">The sequence shown here is derived from an EMBL/GenBank/DDBJ whole genome shotgun (WGS) entry which is preliminary data.</text>
</comment>
<reference evidence="1" key="1">
    <citation type="journal article" date="2019" name="bioRxiv">
        <title>The Genome of the Zebra Mussel, Dreissena polymorpha: A Resource for Invasive Species Research.</title>
        <authorList>
            <person name="McCartney M.A."/>
            <person name="Auch B."/>
            <person name="Kono T."/>
            <person name="Mallez S."/>
            <person name="Zhang Y."/>
            <person name="Obille A."/>
            <person name="Becker A."/>
            <person name="Abrahante J.E."/>
            <person name="Garbe J."/>
            <person name="Badalamenti J.P."/>
            <person name="Herman A."/>
            <person name="Mangelson H."/>
            <person name="Liachko I."/>
            <person name="Sullivan S."/>
            <person name="Sone E.D."/>
            <person name="Koren S."/>
            <person name="Silverstein K.A.T."/>
            <person name="Beckman K.B."/>
            <person name="Gohl D.M."/>
        </authorList>
    </citation>
    <scope>NUCLEOTIDE SEQUENCE</scope>
    <source>
        <strain evidence="1">Duluth1</strain>
        <tissue evidence="1">Whole animal</tissue>
    </source>
</reference>
<accession>A0A9D4MM34</accession>
<organism evidence="1 2">
    <name type="scientific">Dreissena polymorpha</name>
    <name type="common">Zebra mussel</name>
    <name type="synonym">Mytilus polymorpha</name>
    <dbReference type="NCBI Taxonomy" id="45954"/>
    <lineage>
        <taxon>Eukaryota</taxon>
        <taxon>Metazoa</taxon>
        <taxon>Spiralia</taxon>
        <taxon>Lophotrochozoa</taxon>
        <taxon>Mollusca</taxon>
        <taxon>Bivalvia</taxon>
        <taxon>Autobranchia</taxon>
        <taxon>Heteroconchia</taxon>
        <taxon>Euheterodonta</taxon>
        <taxon>Imparidentia</taxon>
        <taxon>Neoheterodontei</taxon>
        <taxon>Myida</taxon>
        <taxon>Dreissenoidea</taxon>
        <taxon>Dreissenidae</taxon>
        <taxon>Dreissena</taxon>
    </lineage>
</organism>
<dbReference type="Proteomes" id="UP000828390">
    <property type="component" value="Unassembled WGS sequence"/>
</dbReference>